<dbReference type="PANTHER" id="PTHR47755">
    <property type="entry name" value="CELL DIVISION PROTEIN FTSX"/>
    <property type="match status" value="1"/>
</dbReference>
<evidence type="ECO:0000259" key="3">
    <source>
        <dbReference type="Pfam" id="PF18075"/>
    </source>
</evidence>
<feature type="transmembrane region" description="Helical" evidence="2">
    <location>
        <begin position="24"/>
        <end position="44"/>
    </location>
</feature>
<keyword evidence="1 2" id="KW-0472">Membrane</keyword>
<evidence type="ECO:0000256" key="2">
    <source>
        <dbReference type="SAM" id="Phobius"/>
    </source>
</evidence>
<keyword evidence="2" id="KW-0812">Transmembrane</keyword>
<proteinExistence type="inferred from homology"/>
<dbReference type="Pfam" id="PF18075">
    <property type="entry name" value="FtsX_ECD"/>
    <property type="match status" value="1"/>
</dbReference>
<keyword evidence="2" id="KW-1133">Transmembrane helix</keyword>
<gene>
    <name evidence="4" type="ORF">K4A83_06195</name>
</gene>
<dbReference type="InterPro" id="IPR040690">
    <property type="entry name" value="FtsX_ECD"/>
</dbReference>
<evidence type="ECO:0000313" key="5">
    <source>
        <dbReference type="Proteomes" id="UP001526426"/>
    </source>
</evidence>
<sequence>MLQILTKLRYLCRETLSGLQRGGWMNWAAISTVTVSLFLFGLSLQTSWQLDALLAHFGSQLEISVYLQPDISGQDVIDQVQAFPTVQEVRVVSKEEAWQSLLYELRVADPDYATQQLEGNPLVDELKVTAYSPQSVPNLVERLTTLPQVDYCVYINEAREQFEQLQAGLSWVSLSLISILSITAIAVVTTTLHLIAVARRNELEIMQLVGATKVWIIIPFICQGILFGLAGGILSLILITTLRTLIAQFLFTEQEFLRFLTEQLTLTSLQMSLLPLILLSGGGGIGLISSYLALRRLALR</sequence>
<organism evidence="4 5">
    <name type="scientific">Spirulina subsalsa FACHB-351</name>
    <dbReference type="NCBI Taxonomy" id="234711"/>
    <lineage>
        <taxon>Bacteria</taxon>
        <taxon>Bacillati</taxon>
        <taxon>Cyanobacteriota</taxon>
        <taxon>Cyanophyceae</taxon>
        <taxon>Spirulinales</taxon>
        <taxon>Spirulinaceae</taxon>
        <taxon>Spirulina</taxon>
    </lineage>
</organism>
<dbReference type="RefSeq" id="WP_265263580.1">
    <property type="nucleotide sequence ID" value="NZ_JAIHOM010000022.1"/>
</dbReference>
<keyword evidence="1" id="KW-0131">Cell cycle</keyword>
<dbReference type="PIRSF" id="PIRSF003097">
    <property type="entry name" value="FtsX"/>
    <property type="match status" value="1"/>
</dbReference>
<feature type="transmembrane region" description="Helical" evidence="2">
    <location>
        <begin position="273"/>
        <end position="294"/>
    </location>
</feature>
<feature type="transmembrane region" description="Helical" evidence="2">
    <location>
        <begin position="216"/>
        <end position="239"/>
    </location>
</feature>
<evidence type="ECO:0000256" key="1">
    <source>
        <dbReference type="PIRNR" id="PIRNR003097"/>
    </source>
</evidence>
<feature type="domain" description="FtsX extracellular" evidence="3">
    <location>
        <begin position="61"/>
        <end position="150"/>
    </location>
</feature>
<dbReference type="EMBL" id="JAIHOM010000022">
    <property type="protein sequence ID" value="MCW6035864.1"/>
    <property type="molecule type" value="Genomic_DNA"/>
</dbReference>
<reference evidence="4 5" key="1">
    <citation type="submission" date="2021-08" db="EMBL/GenBank/DDBJ databases">
        <title>Draft genome sequence of Spirulina subsalsa with high tolerance to salinity and hype-accumulation of phycocyanin.</title>
        <authorList>
            <person name="Pei H."/>
            <person name="Jiang L."/>
        </authorList>
    </citation>
    <scope>NUCLEOTIDE SEQUENCE [LARGE SCALE GENOMIC DNA]</scope>
    <source>
        <strain evidence="4 5">FACHB-351</strain>
    </source>
</reference>
<dbReference type="PANTHER" id="PTHR47755:SF1">
    <property type="entry name" value="CELL DIVISION PROTEIN FTSX"/>
    <property type="match status" value="1"/>
</dbReference>
<evidence type="ECO:0000313" key="4">
    <source>
        <dbReference type="EMBL" id="MCW6035864.1"/>
    </source>
</evidence>
<protein>
    <recommendedName>
        <fullName evidence="1">Cell division protein FtsX</fullName>
    </recommendedName>
</protein>
<comment type="similarity">
    <text evidence="1">Belongs to the ABC-4 integral membrane protein family. FtsX subfamily.</text>
</comment>
<keyword evidence="1" id="KW-0132">Cell division</keyword>
<accession>A0ABT3L2Y4</accession>
<name>A0ABT3L2Y4_9CYAN</name>
<dbReference type="Gene3D" id="3.30.70.3040">
    <property type="match status" value="1"/>
</dbReference>
<dbReference type="Proteomes" id="UP001526426">
    <property type="component" value="Unassembled WGS sequence"/>
</dbReference>
<dbReference type="InterPro" id="IPR004513">
    <property type="entry name" value="FtsX"/>
</dbReference>
<comment type="caution">
    <text evidence="4">The sequence shown here is derived from an EMBL/GenBank/DDBJ whole genome shotgun (WGS) entry which is preliminary data.</text>
</comment>
<feature type="transmembrane region" description="Helical" evidence="2">
    <location>
        <begin position="171"/>
        <end position="195"/>
    </location>
</feature>
<keyword evidence="1" id="KW-1003">Cell membrane</keyword>
<keyword evidence="5" id="KW-1185">Reference proteome</keyword>